<proteinExistence type="predicted"/>
<keyword evidence="2" id="KW-1133">Transmembrane helix</keyword>
<protein>
    <submittedName>
        <fullName evidence="3">Uncharacterized protein</fullName>
    </submittedName>
</protein>
<comment type="caution">
    <text evidence="3">The sequence shown here is derived from an EMBL/GenBank/DDBJ whole genome shotgun (WGS) entry which is preliminary data.</text>
</comment>
<feature type="region of interest" description="Disordered" evidence="1">
    <location>
        <begin position="1"/>
        <end position="64"/>
    </location>
</feature>
<evidence type="ECO:0000256" key="2">
    <source>
        <dbReference type="SAM" id="Phobius"/>
    </source>
</evidence>
<keyword evidence="2" id="KW-0812">Transmembrane</keyword>
<sequence length="174" mass="18650">MAPAPDSSGPAGNPSLAPLETKETRLTHKSSDDSLSPQPFPALDEKNPHFTVSTPATTRANPFDADLEAGATVLPVYTQESSSSSTPNRKSAECTKGGSDCQVWPGQDHWRRKAKDARKDRRSCRCLAGMSKRNRILIRIAIILLIVGIAVAVGFGISKPLGAGIWRSETQNAI</sequence>
<accession>A0ABR3VJ47</accession>
<name>A0ABR3VJ47_HUMIN</name>
<feature type="transmembrane region" description="Helical" evidence="2">
    <location>
        <begin position="136"/>
        <end position="157"/>
    </location>
</feature>
<feature type="region of interest" description="Disordered" evidence="1">
    <location>
        <begin position="77"/>
        <end position="99"/>
    </location>
</feature>
<keyword evidence="2" id="KW-0472">Membrane</keyword>
<keyword evidence="4" id="KW-1185">Reference proteome</keyword>
<feature type="compositionally biased region" description="Basic and acidic residues" evidence="1">
    <location>
        <begin position="20"/>
        <end position="32"/>
    </location>
</feature>
<feature type="compositionally biased region" description="Polar residues" evidence="1">
    <location>
        <begin position="50"/>
        <end position="60"/>
    </location>
</feature>
<dbReference type="EMBL" id="JAZGSY010000060">
    <property type="protein sequence ID" value="KAL1841899.1"/>
    <property type="molecule type" value="Genomic_DNA"/>
</dbReference>
<dbReference type="Proteomes" id="UP001583172">
    <property type="component" value="Unassembled WGS sequence"/>
</dbReference>
<evidence type="ECO:0000313" key="3">
    <source>
        <dbReference type="EMBL" id="KAL1841899.1"/>
    </source>
</evidence>
<evidence type="ECO:0000313" key="4">
    <source>
        <dbReference type="Proteomes" id="UP001583172"/>
    </source>
</evidence>
<reference evidence="3 4" key="1">
    <citation type="journal article" date="2024" name="Commun. Biol.">
        <title>Comparative genomic analysis of thermophilic fungi reveals convergent evolutionary adaptations and gene losses.</title>
        <authorList>
            <person name="Steindorff A.S."/>
            <person name="Aguilar-Pontes M.V."/>
            <person name="Robinson A.J."/>
            <person name="Andreopoulos B."/>
            <person name="LaButti K."/>
            <person name="Kuo A."/>
            <person name="Mondo S."/>
            <person name="Riley R."/>
            <person name="Otillar R."/>
            <person name="Haridas S."/>
            <person name="Lipzen A."/>
            <person name="Grimwood J."/>
            <person name="Schmutz J."/>
            <person name="Clum A."/>
            <person name="Reid I.D."/>
            <person name="Moisan M.C."/>
            <person name="Butler G."/>
            <person name="Nguyen T.T.M."/>
            <person name="Dewar K."/>
            <person name="Conant G."/>
            <person name="Drula E."/>
            <person name="Henrissat B."/>
            <person name="Hansel C."/>
            <person name="Singer S."/>
            <person name="Hutchinson M.I."/>
            <person name="de Vries R.P."/>
            <person name="Natvig D.O."/>
            <person name="Powell A.J."/>
            <person name="Tsang A."/>
            <person name="Grigoriev I.V."/>
        </authorList>
    </citation>
    <scope>NUCLEOTIDE SEQUENCE [LARGE SCALE GENOMIC DNA]</scope>
    <source>
        <strain evidence="3 4">CBS 620.91</strain>
    </source>
</reference>
<feature type="compositionally biased region" description="Polar residues" evidence="1">
    <location>
        <begin position="78"/>
        <end position="89"/>
    </location>
</feature>
<evidence type="ECO:0000256" key="1">
    <source>
        <dbReference type="SAM" id="MobiDB-lite"/>
    </source>
</evidence>
<organism evidence="3 4">
    <name type="scientific">Humicola insolens</name>
    <name type="common">Soft-rot fungus</name>
    <dbReference type="NCBI Taxonomy" id="85995"/>
    <lineage>
        <taxon>Eukaryota</taxon>
        <taxon>Fungi</taxon>
        <taxon>Dikarya</taxon>
        <taxon>Ascomycota</taxon>
        <taxon>Pezizomycotina</taxon>
        <taxon>Sordariomycetes</taxon>
        <taxon>Sordariomycetidae</taxon>
        <taxon>Sordariales</taxon>
        <taxon>Chaetomiaceae</taxon>
        <taxon>Mycothermus</taxon>
    </lineage>
</organism>
<gene>
    <name evidence="3" type="ORF">VTJ49DRAFT_6421</name>
</gene>